<sequence length="230" mass="23886">MSGDGDARQGARRMPAPGEQPGAGGGLTGSAGVARPSPGGAHPDTGPAGGGHAGRFWSSRRVPSALVALVLLAAAGLLLLDVAAVRAHRPAAAWRRGLADELATRHLDDPWMQAGAAAAVLLGIWLIVLAVTPGLRAVLPMRRTAPGVRAGLDRPAAALVLRDRALEVAGVQSVRMTVGRRRAYARAVAHFRELGAVRRDLDTALGDGLRQLGLAHRPALTVYVRRPRKG</sequence>
<evidence type="ECO:0000256" key="2">
    <source>
        <dbReference type="SAM" id="Phobius"/>
    </source>
</evidence>
<dbReference type="EMBL" id="BMRP01000039">
    <property type="protein sequence ID" value="GGU91914.1"/>
    <property type="molecule type" value="Genomic_DNA"/>
</dbReference>
<keyword evidence="5" id="KW-1185">Reference proteome</keyword>
<comment type="caution">
    <text evidence="4">The sequence shown here is derived from an EMBL/GenBank/DDBJ whole genome shotgun (WGS) entry which is preliminary data.</text>
</comment>
<feature type="transmembrane region" description="Helical" evidence="2">
    <location>
        <begin position="116"/>
        <end position="139"/>
    </location>
</feature>
<dbReference type="InterPro" id="IPR046253">
    <property type="entry name" value="DUF6286"/>
</dbReference>
<accession>A0ABQ2VJM6</accession>
<feature type="transmembrane region" description="Helical" evidence="2">
    <location>
        <begin position="65"/>
        <end position="85"/>
    </location>
</feature>
<dbReference type="RefSeq" id="WP_189306671.1">
    <property type="nucleotide sequence ID" value="NZ_BMRP01000039.1"/>
</dbReference>
<feature type="region of interest" description="Disordered" evidence="1">
    <location>
        <begin position="1"/>
        <end position="52"/>
    </location>
</feature>
<evidence type="ECO:0000313" key="5">
    <source>
        <dbReference type="Proteomes" id="UP000654471"/>
    </source>
</evidence>
<evidence type="ECO:0000259" key="3">
    <source>
        <dbReference type="Pfam" id="PF19803"/>
    </source>
</evidence>
<keyword evidence="2" id="KW-0812">Transmembrane</keyword>
<gene>
    <name evidence="4" type="ORF">GCM10010211_68360</name>
</gene>
<proteinExistence type="predicted"/>
<reference evidence="5" key="1">
    <citation type="journal article" date="2019" name="Int. J. Syst. Evol. Microbiol.">
        <title>The Global Catalogue of Microorganisms (GCM) 10K type strain sequencing project: providing services to taxonomists for standard genome sequencing and annotation.</title>
        <authorList>
            <consortium name="The Broad Institute Genomics Platform"/>
            <consortium name="The Broad Institute Genome Sequencing Center for Infectious Disease"/>
            <person name="Wu L."/>
            <person name="Ma J."/>
        </authorList>
    </citation>
    <scope>NUCLEOTIDE SEQUENCE [LARGE SCALE GENOMIC DNA]</scope>
    <source>
        <strain evidence="5">JCM 3399</strain>
    </source>
</reference>
<keyword evidence="2" id="KW-0472">Membrane</keyword>
<protein>
    <recommendedName>
        <fullName evidence="3">DUF6286 domain-containing protein</fullName>
    </recommendedName>
</protein>
<keyword evidence="2" id="KW-1133">Transmembrane helix</keyword>
<feature type="domain" description="DUF6286" evidence="3">
    <location>
        <begin position="121"/>
        <end position="225"/>
    </location>
</feature>
<evidence type="ECO:0000313" key="4">
    <source>
        <dbReference type="EMBL" id="GGU91914.1"/>
    </source>
</evidence>
<dbReference type="Pfam" id="PF19803">
    <property type="entry name" value="DUF6286"/>
    <property type="match status" value="1"/>
</dbReference>
<dbReference type="Proteomes" id="UP000654471">
    <property type="component" value="Unassembled WGS sequence"/>
</dbReference>
<name>A0ABQ2VJM6_9ACTN</name>
<evidence type="ECO:0000256" key="1">
    <source>
        <dbReference type="SAM" id="MobiDB-lite"/>
    </source>
</evidence>
<organism evidence="4 5">
    <name type="scientific">Streptomyces albospinus</name>
    <dbReference type="NCBI Taxonomy" id="285515"/>
    <lineage>
        <taxon>Bacteria</taxon>
        <taxon>Bacillati</taxon>
        <taxon>Actinomycetota</taxon>
        <taxon>Actinomycetes</taxon>
        <taxon>Kitasatosporales</taxon>
        <taxon>Streptomycetaceae</taxon>
        <taxon>Streptomyces</taxon>
    </lineage>
</organism>